<evidence type="ECO:0000313" key="3">
    <source>
        <dbReference type="Proteomes" id="UP001371218"/>
    </source>
</evidence>
<keyword evidence="1" id="KW-0732">Signal</keyword>
<evidence type="ECO:0000313" key="2">
    <source>
        <dbReference type="EMBL" id="MEK8034922.1"/>
    </source>
</evidence>
<protein>
    <recommendedName>
        <fullName evidence="4">Lipoprotein</fullName>
    </recommendedName>
</protein>
<organism evidence="2 3">
    <name type="scientific">Ideonella lacteola</name>
    <dbReference type="NCBI Taxonomy" id="2984193"/>
    <lineage>
        <taxon>Bacteria</taxon>
        <taxon>Pseudomonadati</taxon>
        <taxon>Pseudomonadota</taxon>
        <taxon>Betaproteobacteria</taxon>
        <taxon>Burkholderiales</taxon>
        <taxon>Sphaerotilaceae</taxon>
        <taxon>Ideonella</taxon>
    </lineage>
</organism>
<proteinExistence type="predicted"/>
<feature type="chain" id="PRO_5046670103" description="Lipoprotein" evidence="1">
    <location>
        <begin position="23"/>
        <end position="150"/>
    </location>
</feature>
<reference evidence="2 3" key="1">
    <citation type="submission" date="2024-04" db="EMBL/GenBank/DDBJ databases">
        <title>Novel species of the genus Ideonella isolated from streams.</title>
        <authorList>
            <person name="Lu H."/>
        </authorList>
    </citation>
    <scope>NUCLEOTIDE SEQUENCE [LARGE SCALE GENOMIC DNA]</scope>
    <source>
        <strain evidence="2 3">DXS29W</strain>
    </source>
</reference>
<sequence>MRRALCSILVIALVACSELGNGAGQISQKIGQVTHDPTSKEVNLSKLTTFGWEYFYFFKSGTTREQICQLIKANRNNCGRIIRYESVPDDFVALFFGLNGQLTHTELHALANGEFDFNVGADGYPREKAVFVIRRASAGTQQDRILLEPK</sequence>
<dbReference type="EMBL" id="JBBUTG010000041">
    <property type="protein sequence ID" value="MEK8034922.1"/>
    <property type="molecule type" value="Genomic_DNA"/>
</dbReference>
<accession>A0ABU9C1I7</accession>
<dbReference type="PROSITE" id="PS51257">
    <property type="entry name" value="PROKAR_LIPOPROTEIN"/>
    <property type="match status" value="1"/>
</dbReference>
<dbReference type="RefSeq" id="WP_341429356.1">
    <property type="nucleotide sequence ID" value="NZ_JBBUTG010000041.1"/>
</dbReference>
<keyword evidence="3" id="KW-1185">Reference proteome</keyword>
<evidence type="ECO:0008006" key="4">
    <source>
        <dbReference type="Google" id="ProtNLM"/>
    </source>
</evidence>
<gene>
    <name evidence="2" type="ORF">AACH06_29250</name>
</gene>
<comment type="caution">
    <text evidence="2">The sequence shown here is derived from an EMBL/GenBank/DDBJ whole genome shotgun (WGS) entry which is preliminary data.</text>
</comment>
<feature type="signal peptide" evidence="1">
    <location>
        <begin position="1"/>
        <end position="22"/>
    </location>
</feature>
<dbReference type="Proteomes" id="UP001371218">
    <property type="component" value="Unassembled WGS sequence"/>
</dbReference>
<evidence type="ECO:0000256" key="1">
    <source>
        <dbReference type="SAM" id="SignalP"/>
    </source>
</evidence>
<name>A0ABU9C1I7_9BURK</name>